<accession>A0AAV2MT70</accession>
<dbReference type="Proteomes" id="UP001497482">
    <property type="component" value="Chromosome 9"/>
</dbReference>
<reference evidence="1 2" key="1">
    <citation type="submission" date="2024-04" db="EMBL/GenBank/DDBJ databases">
        <authorList>
            <person name="Waldvogel A.-M."/>
            <person name="Schoenle A."/>
        </authorList>
    </citation>
    <scope>NUCLEOTIDE SEQUENCE [LARGE SCALE GENOMIC DNA]</scope>
</reference>
<name>A0AAV2MT70_KNICA</name>
<evidence type="ECO:0000313" key="1">
    <source>
        <dbReference type="EMBL" id="CAL1616146.1"/>
    </source>
</evidence>
<organism evidence="1 2">
    <name type="scientific">Knipowitschia caucasica</name>
    <name type="common">Caucasian dwarf goby</name>
    <name type="synonym">Pomatoschistus caucasicus</name>
    <dbReference type="NCBI Taxonomy" id="637954"/>
    <lineage>
        <taxon>Eukaryota</taxon>
        <taxon>Metazoa</taxon>
        <taxon>Chordata</taxon>
        <taxon>Craniata</taxon>
        <taxon>Vertebrata</taxon>
        <taxon>Euteleostomi</taxon>
        <taxon>Actinopterygii</taxon>
        <taxon>Neopterygii</taxon>
        <taxon>Teleostei</taxon>
        <taxon>Neoteleostei</taxon>
        <taxon>Acanthomorphata</taxon>
        <taxon>Gobiaria</taxon>
        <taxon>Gobiiformes</taxon>
        <taxon>Gobioidei</taxon>
        <taxon>Gobiidae</taxon>
        <taxon>Gobiinae</taxon>
        <taxon>Knipowitschia</taxon>
    </lineage>
</organism>
<dbReference type="EMBL" id="OZ035831">
    <property type="protein sequence ID" value="CAL1616146.1"/>
    <property type="molecule type" value="Genomic_DNA"/>
</dbReference>
<sequence length="127" mass="13115">MIASLINRVVASAPEAGRWGLLVWLIAAPPPVTFNPGHPFFQLPLFCVSGMEKRAEGGALVGPGPSFCFLLLHAFHGEAWLLTPESTHCAVAVGSKGKAHLWHPSVQRSPAEVLSGAEGGGVVGGAG</sequence>
<protein>
    <submittedName>
        <fullName evidence="1">Uncharacterized protein</fullName>
    </submittedName>
</protein>
<dbReference type="AlphaFoldDB" id="A0AAV2MT70"/>
<evidence type="ECO:0000313" key="2">
    <source>
        <dbReference type="Proteomes" id="UP001497482"/>
    </source>
</evidence>
<proteinExistence type="predicted"/>
<keyword evidence="2" id="KW-1185">Reference proteome</keyword>
<gene>
    <name evidence="1" type="ORF">KC01_LOCUS41965</name>
</gene>